<evidence type="ECO:0000256" key="2">
    <source>
        <dbReference type="ARBA" id="ARBA00023002"/>
    </source>
</evidence>
<dbReference type="InterPro" id="IPR003680">
    <property type="entry name" value="Flavodoxin_fold"/>
</dbReference>
<dbReference type="PANTHER" id="PTHR10204">
    <property type="entry name" value="NAD P H OXIDOREDUCTASE-RELATED"/>
    <property type="match status" value="1"/>
</dbReference>
<evidence type="ECO:0000313" key="4">
    <source>
        <dbReference type="EMBL" id="SDD15814.1"/>
    </source>
</evidence>
<dbReference type="STRING" id="416944.SAMN05421548_11561"/>
<accession>A0A1G6SGN9</accession>
<organism evidence="4 5">
    <name type="scientific">Paraburkholderia lycopersici</name>
    <dbReference type="NCBI Taxonomy" id="416944"/>
    <lineage>
        <taxon>Bacteria</taxon>
        <taxon>Pseudomonadati</taxon>
        <taxon>Pseudomonadota</taxon>
        <taxon>Betaproteobacteria</taxon>
        <taxon>Burkholderiales</taxon>
        <taxon>Burkholderiaceae</taxon>
        <taxon>Paraburkholderia</taxon>
    </lineage>
</organism>
<evidence type="ECO:0000256" key="1">
    <source>
        <dbReference type="ARBA" id="ARBA00006252"/>
    </source>
</evidence>
<dbReference type="Pfam" id="PF02525">
    <property type="entry name" value="Flavodoxin_2"/>
    <property type="match status" value="1"/>
</dbReference>
<dbReference type="InterPro" id="IPR029039">
    <property type="entry name" value="Flavoprotein-like_sf"/>
</dbReference>
<name>A0A1G6SGN9_9BURK</name>
<sequence length="202" mass="22207">MQKHLIVVAHPVEESFTMSVTRAYVGELVRIGHDVRVHDLYRMGFDPVLSAQELTEGSDARVRMADVLIAQKDVLAADVVTVVYPLWWMAMPAMMKGYIDRVFSRGFAYDTQPGGVHGLLSGRRAVVVTVSAAPLASFVADGRWQAMQLLQDTHVFRASGFDLVGHLHFDEVGPAMPADTAFANLARVREFVRGHFASVPAA</sequence>
<dbReference type="RefSeq" id="WP_091998705.1">
    <property type="nucleotide sequence ID" value="NZ_FMYQ01000015.1"/>
</dbReference>
<evidence type="ECO:0000259" key="3">
    <source>
        <dbReference type="Pfam" id="PF02525"/>
    </source>
</evidence>
<proteinExistence type="inferred from homology"/>
<comment type="similarity">
    <text evidence="1">Belongs to the NAD(P)H dehydrogenase (quinone) family.</text>
</comment>
<dbReference type="OrthoDB" id="9798454at2"/>
<dbReference type="AlphaFoldDB" id="A0A1G6SGN9"/>
<dbReference type="GO" id="GO:0005829">
    <property type="term" value="C:cytosol"/>
    <property type="evidence" value="ECO:0007669"/>
    <property type="project" value="TreeGrafter"/>
</dbReference>
<dbReference type="GO" id="GO:0003955">
    <property type="term" value="F:NAD(P)H dehydrogenase (quinone) activity"/>
    <property type="evidence" value="ECO:0007669"/>
    <property type="project" value="TreeGrafter"/>
</dbReference>
<keyword evidence="5" id="KW-1185">Reference proteome</keyword>
<reference evidence="5" key="1">
    <citation type="submission" date="2016-09" db="EMBL/GenBank/DDBJ databases">
        <authorList>
            <person name="Varghese N."/>
            <person name="Submissions S."/>
        </authorList>
    </citation>
    <scope>NUCLEOTIDE SEQUENCE [LARGE SCALE GENOMIC DNA]</scope>
    <source>
        <strain evidence="5">TNe-862</strain>
    </source>
</reference>
<feature type="domain" description="Flavodoxin-like fold" evidence="3">
    <location>
        <begin position="3"/>
        <end position="182"/>
    </location>
</feature>
<evidence type="ECO:0000313" key="5">
    <source>
        <dbReference type="Proteomes" id="UP000198908"/>
    </source>
</evidence>
<dbReference type="EMBL" id="FMYQ01000015">
    <property type="protein sequence ID" value="SDD15814.1"/>
    <property type="molecule type" value="Genomic_DNA"/>
</dbReference>
<protein>
    <submittedName>
        <fullName evidence="4">NAD(P)H dehydrogenase (Quinone)</fullName>
    </submittedName>
</protein>
<keyword evidence="2" id="KW-0560">Oxidoreductase</keyword>
<dbReference type="Gene3D" id="3.40.50.360">
    <property type="match status" value="1"/>
</dbReference>
<dbReference type="PANTHER" id="PTHR10204:SF34">
    <property type="entry name" value="NAD(P)H DEHYDROGENASE [QUINONE] 1 ISOFORM 1"/>
    <property type="match status" value="1"/>
</dbReference>
<dbReference type="InterPro" id="IPR051545">
    <property type="entry name" value="NAD(P)H_dehydrogenase_qn"/>
</dbReference>
<dbReference type="SUPFAM" id="SSF52218">
    <property type="entry name" value="Flavoproteins"/>
    <property type="match status" value="1"/>
</dbReference>
<gene>
    <name evidence="4" type="ORF">SAMN05421548_11561</name>
</gene>
<dbReference type="Proteomes" id="UP000198908">
    <property type="component" value="Unassembled WGS sequence"/>
</dbReference>